<dbReference type="AlphaFoldDB" id="A0A218Z563"/>
<feature type="compositionally biased region" description="Acidic residues" evidence="1">
    <location>
        <begin position="42"/>
        <end position="53"/>
    </location>
</feature>
<reference evidence="2 3" key="1">
    <citation type="submission" date="2017-04" db="EMBL/GenBank/DDBJ databases">
        <title>Draft genome sequence of Marssonina coronaria NL1: causal agent of apple blotch.</title>
        <authorList>
            <person name="Cheng Q."/>
        </authorList>
    </citation>
    <scope>NUCLEOTIDE SEQUENCE [LARGE SCALE GENOMIC DNA]</scope>
    <source>
        <strain evidence="2 3">NL1</strain>
    </source>
</reference>
<feature type="compositionally biased region" description="Acidic residues" evidence="1">
    <location>
        <begin position="13"/>
        <end position="35"/>
    </location>
</feature>
<dbReference type="EMBL" id="MZNU01000236">
    <property type="protein sequence ID" value="OWP02395.1"/>
    <property type="molecule type" value="Genomic_DNA"/>
</dbReference>
<proteinExistence type="predicted"/>
<evidence type="ECO:0000313" key="3">
    <source>
        <dbReference type="Proteomes" id="UP000242519"/>
    </source>
</evidence>
<name>A0A218Z563_9HELO</name>
<dbReference type="Proteomes" id="UP000242519">
    <property type="component" value="Unassembled WGS sequence"/>
</dbReference>
<sequence>MEKGNPKQHPATEDNDSEGANEAESEGAEESDEYQEPGGYFEDFDGGEVGEEGEAPKSTMFETAEFAEAGLSVEEQIDEALWDDSDDEVDEDKDDLERLEKTMRFERLHEAELVPDYR</sequence>
<protein>
    <submittedName>
        <fullName evidence="2">Uncharacterized protein</fullName>
    </submittedName>
</protein>
<evidence type="ECO:0000313" key="2">
    <source>
        <dbReference type="EMBL" id="OWP02395.1"/>
    </source>
</evidence>
<gene>
    <name evidence="2" type="ORF">B2J93_3183</name>
</gene>
<comment type="caution">
    <text evidence="2">The sequence shown here is derived from an EMBL/GenBank/DDBJ whole genome shotgun (WGS) entry which is preliminary data.</text>
</comment>
<accession>A0A218Z563</accession>
<keyword evidence="3" id="KW-1185">Reference proteome</keyword>
<organism evidence="2 3">
    <name type="scientific">Diplocarpon coronariae</name>
    <dbReference type="NCBI Taxonomy" id="2795749"/>
    <lineage>
        <taxon>Eukaryota</taxon>
        <taxon>Fungi</taxon>
        <taxon>Dikarya</taxon>
        <taxon>Ascomycota</taxon>
        <taxon>Pezizomycotina</taxon>
        <taxon>Leotiomycetes</taxon>
        <taxon>Helotiales</taxon>
        <taxon>Drepanopezizaceae</taxon>
        <taxon>Diplocarpon</taxon>
    </lineage>
</organism>
<dbReference type="InParanoid" id="A0A218Z563"/>
<evidence type="ECO:0000256" key="1">
    <source>
        <dbReference type="SAM" id="MobiDB-lite"/>
    </source>
</evidence>
<feature type="region of interest" description="Disordered" evidence="1">
    <location>
        <begin position="1"/>
        <end position="59"/>
    </location>
</feature>